<dbReference type="SMART" id="SM00490">
    <property type="entry name" value="HELICc"/>
    <property type="match status" value="1"/>
</dbReference>
<dbReference type="SUPFAM" id="SSF52540">
    <property type="entry name" value="P-loop containing nucleoside triphosphate hydrolases"/>
    <property type="match status" value="1"/>
</dbReference>
<dbReference type="Proteomes" id="UP001159405">
    <property type="component" value="Unassembled WGS sequence"/>
</dbReference>
<feature type="domain" description="DRBM" evidence="12">
    <location>
        <begin position="6"/>
        <end position="70"/>
    </location>
</feature>
<keyword evidence="7" id="KW-0347">Helicase</keyword>
<feature type="region of interest" description="Disordered" evidence="11">
    <location>
        <begin position="1170"/>
        <end position="1231"/>
    </location>
</feature>
<proteinExistence type="inferred from homology"/>
<dbReference type="Gene3D" id="3.30.160.20">
    <property type="match status" value="2"/>
</dbReference>
<dbReference type="PANTHER" id="PTHR18934">
    <property type="entry name" value="ATP-DEPENDENT RNA HELICASE"/>
    <property type="match status" value="1"/>
</dbReference>
<feature type="domain" description="Helicase ATP-binding" evidence="13">
    <location>
        <begin position="409"/>
        <end position="575"/>
    </location>
</feature>
<name>A0ABN8NNJ8_9CNID</name>
<dbReference type="SMART" id="SM00358">
    <property type="entry name" value="DSRM"/>
    <property type="match status" value="2"/>
</dbReference>
<accession>A0ABN8NNJ8</accession>
<dbReference type="Pfam" id="PF00271">
    <property type="entry name" value="Helicase_C"/>
    <property type="match status" value="1"/>
</dbReference>
<organism evidence="15 16">
    <name type="scientific">Porites lobata</name>
    <dbReference type="NCBI Taxonomy" id="104759"/>
    <lineage>
        <taxon>Eukaryota</taxon>
        <taxon>Metazoa</taxon>
        <taxon>Cnidaria</taxon>
        <taxon>Anthozoa</taxon>
        <taxon>Hexacorallia</taxon>
        <taxon>Scleractinia</taxon>
        <taxon>Fungiina</taxon>
        <taxon>Poritidae</taxon>
        <taxon>Porites</taxon>
    </lineage>
</organism>
<dbReference type="CDD" id="cd18791">
    <property type="entry name" value="SF2_C_RHA"/>
    <property type="match status" value="1"/>
</dbReference>
<dbReference type="PROSITE" id="PS51192">
    <property type="entry name" value="HELICASE_ATP_BIND_1"/>
    <property type="match status" value="1"/>
</dbReference>
<keyword evidence="16" id="KW-1185">Reference proteome</keyword>
<dbReference type="Pfam" id="PF07717">
    <property type="entry name" value="OB_NTP_bind"/>
    <property type="match status" value="1"/>
</dbReference>
<dbReference type="InterPro" id="IPR011545">
    <property type="entry name" value="DEAD/DEAH_box_helicase_dom"/>
</dbReference>
<dbReference type="InterPro" id="IPR011709">
    <property type="entry name" value="DEAD-box_helicase_OB_fold"/>
</dbReference>
<keyword evidence="4" id="KW-0677">Repeat</keyword>
<evidence type="ECO:0000256" key="4">
    <source>
        <dbReference type="ARBA" id="ARBA00022737"/>
    </source>
</evidence>
<dbReference type="SMART" id="SM00847">
    <property type="entry name" value="HA2"/>
    <property type="match status" value="1"/>
</dbReference>
<dbReference type="SMART" id="SM00487">
    <property type="entry name" value="DEXDc"/>
    <property type="match status" value="1"/>
</dbReference>
<dbReference type="Gene3D" id="1.20.120.1080">
    <property type="match status" value="1"/>
</dbReference>
<comment type="subcellular location">
    <subcellularLocation>
        <location evidence="1">Nucleus</location>
    </subcellularLocation>
</comment>
<feature type="compositionally biased region" description="Low complexity" evidence="11">
    <location>
        <begin position="95"/>
        <end position="108"/>
    </location>
</feature>
<keyword evidence="5" id="KW-0547">Nucleotide-binding</keyword>
<dbReference type="PROSITE" id="PS50137">
    <property type="entry name" value="DS_RBD"/>
    <property type="match status" value="2"/>
</dbReference>
<keyword evidence="9" id="KW-0539">Nucleus</keyword>
<dbReference type="InterPro" id="IPR044446">
    <property type="entry name" value="DHX9_DSRM_2"/>
</dbReference>
<keyword evidence="6" id="KW-0378">Hydrolase</keyword>
<evidence type="ECO:0000313" key="15">
    <source>
        <dbReference type="EMBL" id="CAH3114649.1"/>
    </source>
</evidence>
<protein>
    <recommendedName>
        <fullName evidence="3">RNA helicase</fullName>
        <ecNumber evidence="3">3.6.4.13</ecNumber>
    </recommendedName>
</protein>
<feature type="domain" description="DRBM" evidence="12">
    <location>
        <begin position="187"/>
        <end position="259"/>
    </location>
</feature>
<dbReference type="InterPro" id="IPR014720">
    <property type="entry name" value="dsRBD_dom"/>
</dbReference>
<dbReference type="PROSITE" id="PS51194">
    <property type="entry name" value="HELICASE_CTER"/>
    <property type="match status" value="1"/>
</dbReference>
<dbReference type="InterPro" id="IPR044445">
    <property type="entry name" value="DHX9_DSRM_1"/>
</dbReference>
<sequence length="1231" mass="137662">MAAATQFKNFLYAFCGKRKTRPIYTERSSASGFSFQVQIEGFDYVGLGSANNKKDAETNAAKDFCGFLIGAGIIPPDSFPDDLFGEGPTVPATGQPAQQSQKQQLPSSVAPAPHSHQFTPNQQSSQPPPSLMGMQQGGGGISQMGQQGWSGAGQRDYHYSLYNKRKFEEAEDVDLNAHLHGNWTLANAKSRLHQYLQQNRLPADFKYSAGGPDHNRHFVAELSIFVKSHRRTISAREHASTKKQAAQNTSLSLVRQLFHMGALEAAEPGQVQPKKKKVDEIEPYDVGISPEMEQQLGDLLQALQIQPVPQSQNPNEAVSLVLPPGMVKFDEQHHEEGSGIVEWSSPNMNWNPWINQPVIIEGAEEYQEPLLTSQDYLNEYREKHQNDAYNHMLEQRSQLPVFQYKTALIEAVKRSRVIVVKGATGCGKTTQVPQYILDDYIETCHGAECCITVTQPRRISAVSVAERVASERAEILGSSVGYSVRFDTVLPRSHASMLFCTVGVLLRKLENGLHGISHVIVDEIHERDINTDFVLVILRDMIQAYPNLRVILMSATIDTQMFTEYFGNCPIVEIEGRSFPVQEYYLEDVIQMLSFVPPLPEKKKKKDETEDDEEENCNMMCSDDYSFQTKNALAQLSEKEMSFELVEALLNYVSGLNIPGAVLIFLPGWNLIFALHKHLKMHPQFGVSSRYRLLPLHSQIPREDQRRVFEPVPQGVTKIILSTNIAETSITIDDVVFVIDSCKAKVKLFTSHNNMTNYATVWASRTNMEQRRGRAGRVRPGFAFHLCSRTRASRLAEHATPEILRTPLHELALTIKLLKLGDIGEFLNKAIEPPPLDAVAESVALLKDMEALDKNMNLTPLGYLLAKLPIEPRLGKMIILGCIFHCGDAMCTIAASTSFPEPFETPSDRKRLGWVHRQFSGTRHSDHIALLSAYQAWEDARSVEDESAEYQFCESRQLNMSTLRMTAEAKLQLKDLLCNAGFPDECMHPQPFNYSGPDSKLDMVVALLCLGLYPNVCVHREKRKVLTTEGKAALIHKSSVNCSNREQTFPSPFFVFGEKIRTRAVSCKQMTMVNPLQLLMFSQSKVESENGIVRMDDWLQFRFVHHQAAMIVALRHAVDFLLVRAATTPSIIAEPSHMDEKILHVMKSLSRANAGWFGVNRGGGNQFQHRGHPPGLMHRGGRGGPPPRRGYQGPRHYRGNNQGGGFRGGRGGGFRGGPPRGGFRGFRGGQF</sequence>
<dbReference type="PROSITE" id="PS00690">
    <property type="entry name" value="DEAH_ATP_HELICASE"/>
    <property type="match status" value="1"/>
</dbReference>
<dbReference type="Pfam" id="PF00035">
    <property type="entry name" value="dsrm"/>
    <property type="match status" value="2"/>
</dbReference>
<dbReference type="Pfam" id="PF00270">
    <property type="entry name" value="DEAD"/>
    <property type="match status" value="1"/>
</dbReference>
<dbReference type="Pfam" id="PF21010">
    <property type="entry name" value="HA2_C"/>
    <property type="match status" value="1"/>
</dbReference>
<dbReference type="InterPro" id="IPR002464">
    <property type="entry name" value="DNA/RNA_helicase_DEAH_CS"/>
</dbReference>
<evidence type="ECO:0000256" key="9">
    <source>
        <dbReference type="ARBA" id="ARBA00023242"/>
    </source>
</evidence>
<gene>
    <name evidence="15" type="ORF">PLOB_00023025</name>
</gene>
<dbReference type="InterPro" id="IPR027417">
    <property type="entry name" value="P-loop_NTPase"/>
</dbReference>
<feature type="compositionally biased region" description="Gly residues" evidence="11">
    <location>
        <begin position="1201"/>
        <end position="1231"/>
    </location>
</feature>
<evidence type="ECO:0000256" key="11">
    <source>
        <dbReference type="SAM" id="MobiDB-lite"/>
    </source>
</evidence>
<comment type="similarity">
    <text evidence="2">Belongs to the DEAD box helicase family. DEAH subfamily.</text>
</comment>
<dbReference type="PANTHER" id="PTHR18934:SF119">
    <property type="entry name" value="ATP-DEPENDENT RNA HELICASE A"/>
    <property type="match status" value="1"/>
</dbReference>
<dbReference type="CDD" id="cd19854">
    <property type="entry name" value="DSRM_DHX9_rpt1"/>
    <property type="match status" value="1"/>
</dbReference>
<feature type="domain" description="Helicase C-terminal" evidence="14">
    <location>
        <begin position="645"/>
        <end position="819"/>
    </location>
</feature>
<dbReference type="CDD" id="cd19855">
    <property type="entry name" value="DSRM_DHX9_rpt2"/>
    <property type="match status" value="1"/>
</dbReference>
<dbReference type="EC" id="3.6.4.13" evidence="3"/>
<dbReference type="Pfam" id="PF04408">
    <property type="entry name" value="WHD_HA2"/>
    <property type="match status" value="1"/>
</dbReference>
<comment type="caution">
    <text evidence="15">The sequence shown here is derived from an EMBL/GenBank/DDBJ whole genome shotgun (WGS) entry which is preliminary data.</text>
</comment>
<evidence type="ECO:0000259" key="13">
    <source>
        <dbReference type="PROSITE" id="PS51192"/>
    </source>
</evidence>
<dbReference type="InterPro" id="IPR001650">
    <property type="entry name" value="Helicase_C-like"/>
</dbReference>
<dbReference type="Gene3D" id="3.40.50.300">
    <property type="entry name" value="P-loop containing nucleotide triphosphate hydrolases"/>
    <property type="match status" value="2"/>
</dbReference>
<evidence type="ECO:0000256" key="1">
    <source>
        <dbReference type="ARBA" id="ARBA00004123"/>
    </source>
</evidence>
<reference evidence="15 16" key="1">
    <citation type="submission" date="2022-05" db="EMBL/GenBank/DDBJ databases">
        <authorList>
            <consortium name="Genoscope - CEA"/>
            <person name="William W."/>
        </authorList>
    </citation>
    <scope>NUCLEOTIDE SEQUENCE [LARGE SCALE GENOMIC DNA]</scope>
</reference>
<dbReference type="InterPro" id="IPR048333">
    <property type="entry name" value="HA2_WH"/>
</dbReference>
<evidence type="ECO:0000256" key="6">
    <source>
        <dbReference type="ARBA" id="ARBA00022801"/>
    </source>
</evidence>
<dbReference type="InterPro" id="IPR007502">
    <property type="entry name" value="Helicase-assoc_dom"/>
</dbReference>
<evidence type="ECO:0000313" key="16">
    <source>
        <dbReference type="Proteomes" id="UP001159405"/>
    </source>
</evidence>
<evidence type="ECO:0000256" key="5">
    <source>
        <dbReference type="ARBA" id="ARBA00022741"/>
    </source>
</evidence>
<evidence type="ECO:0000256" key="3">
    <source>
        <dbReference type="ARBA" id="ARBA00012552"/>
    </source>
</evidence>
<evidence type="ECO:0000256" key="7">
    <source>
        <dbReference type="ARBA" id="ARBA00022806"/>
    </source>
</evidence>
<feature type="region of interest" description="Disordered" evidence="11">
    <location>
        <begin position="79"/>
        <end position="149"/>
    </location>
</feature>
<dbReference type="EMBL" id="CALNXK010000027">
    <property type="protein sequence ID" value="CAH3114649.1"/>
    <property type="molecule type" value="Genomic_DNA"/>
</dbReference>
<evidence type="ECO:0000256" key="10">
    <source>
        <dbReference type="PROSITE-ProRule" id="PRU00266"/>
    </source>
</evidence>
<evidence type="ECO:0000256" key="8">
    <source>
        <dbReference type="ARBA" id="ARBA00022840"/>
    </source>
</evidence>
<dbReference type="SUPFAM" id="SSF54768">
    <property type="entry name" value="dsRNA-binding domain-like"/>
    <property type="match status" value="2"/>
</dbReference>
<dbReference type="InterPro" id="IPR014001">
    <property type="entry name" value="Helicase_ATP-bd"/>
</dbReference>
<evidence type="ECO:0000259" key="14">
    <source>
        <dbReference type="PROSITE" id="PS51194"/>
    </source>
</evidence>
<evidence type="ECO:0000256" key="2">
    <source>
        <dbReference type="ARBA" id="ARBA00008792"/>
    </source>
</evidence>
<keyword evidence="10" id="KW-0694">RNA-binding</keyword>
<evidence type="ECO:0000259" key="12">
    <source>
        <dbReference type="PROSITE" id="PS50137"/>
    </source>
</evidence>
<keyword evidence="8" id="KW-0067">ATP-binding</keyword>